<evidence type="ECO:0000313" key="5">
    <source>
        <dbReference type="Proteomes" id="UP000813462"/>
    </source>
</evidence>
<dbReference type="InterPro" id="IPR011990">
    <property type="entry name" value="TPR-like_helical_dom_sf"/>
</dbReference>
<dbReference type="CDD" id="cd06257">
    <property type="entry name" value="DnaJ"/>
    <property type="match status" value="1"/>
</dbReference>
<feature type="compositionally biased region" description="Basic and acidic residues" evidence="2">
    <location>
        <begin position="735"/>
        <end position="746"/>
    </location>
</feature>
<dbReference type="InterPro" id="IPR001623">
    <property type="entry name" value="DnaJ_domain"/>
</dbReference>
<dbReference type="EMBL" id="JAEACU010000012">
    <property type="protein sequence ID" value="KAH7511812.1"/>
    <property type="molecule type" value="Genomic_DNA"/>
</dbReference>
<feature type="region of interest" description="Disordered" evidence="2">
    <location>
        <begin position="877"/>
        <end position="930"/>
    </location>
</feature>
<dbReference type="PRINTS" id="PR00625">
    <property type="entry name" value="JDOMAIN"/>
</dbReference>
<feature type="region of interest" description="Disordered" evidence="2">
    <location>
        <begin position="521"/>
        <end position="541"/>
    </location>
</feature>
<feature type="domain" description="J" evidence="3">
    <location>
        <begin position="1373"/>
        <end position="1459"/>
    </location>
</feature>
<dbReference type="Pfam" id="PF13432">
    <property type="entry name" value="TPR_16"/>
    <property type="match status" value="1"/>
</dbReference>
<name>A0A978UAL9_ZIZJJ</name>
<organism evidence="4 5">
    <name type="scientific">Ziziphus jujuba var. spinosa</name>
    <dbReference type="NCBI Taxonomy" id="714518"/>
    <lineage>
        <taxon>Eukaryota</taxon>
        <taxon>Viridiplantae</taxon>
        <taxon>Streptophyta</taxon>
        <taxon>Embryophyta</taxon>
        <taxon>Tracheophyta</taxon>
        <taxon>Spermatophyta</taxon>
        <taxon>Magnoliopsida</taxon>
        <taxon>eudicotyledons</taxon>
        <taxon>Gunneridae</taxon>
        <taxon>Pentapetalae</taxon>
        <taxon>rosids</taxon>
        <taxon>fabids</taxon>
        <taxon>Rosales</taxon>
        <taxon>Rhamnaceae</taxon>
        <taxon>Paliureae</taxon>
        <taxon>Ziziphus</taxon>
    </lineage>
</organism>
<feature type="region of interest" description="Disordered" evidence="2">
    <location>
        <begin position="1462"/>
        <end position="1515"/>
    </location>
</feature>
<feature type="compositionally biased region" description="Low complexity" evidence="2">
    <location>
        <begin position="909"/>
        <end position="926"/>
    </location>
</feature>
<feature type="region of interest" description="Disordered" evidence="2">
    <location>
        <begin position="1"/>
        <end position="27"/>
    </location>
</feature>
<evidence type="ECO:0000256" key="1">
    <source>
        <dbReference type="SAM" id="Coils"/>
    </source>
</evidence>
<evidence type="ECO:0000256" key="2">
    <source>
        <dbReference type="SAM" id="MobiDB-lite"/>
    </source>
</evidence>
<dbReference type="OrthoDB" id="10250354at2759"/>
<dbReference type="Pfam" id="PF00226">
    <property type="entry name" value="DnaJ"/>
    <property type="match status" value="1"/>
</dbReference>
<feature type="compositionally biased region" description="Basic residues" evidence="2">
    <location>
        <begin position="678"/>
        <end position="693"/>
    </location>
</feature>
<feature type="compositionally biased region" description="Basic residues" evidence="2">
    <location>
        <begin position="71"/>
        <end position="82"/>
    </location>
</feature>
<gene>
    <name evidence="4" type="ORF">FEM48_Zijuj12G0022200</name>
</gene>
<dbReference type="PROSITE" id="PS50076">
    <property type="entry name" value="DNAJ_2"/>
    <property type="match status" value="1"/>
</dbReference>
<dbReference type="SMART" id="SM00271">
    <property type="entry name" value="DnaJ"/>
    <property type="match status" value="1"/>
</dbReference>
<feature type="compositionally biased region" description="Basic residues" evidence="2">
    <location>
        <begin position="883"/>
        <end position="892"/>
    </location>
</feature>
<dbReference type="InterPro" id="IPR019734">
    <property type="entry name" value="TPR_rpt"/>
</dbReference>
<sequence length="1515" mass="165003">MSPATVDIRSPINPSHSKASSLQNPNSIYHTHASSPFNFASLSPGFAVAGQCGTDPSSSFPRSGAVASGRSRPRLTKVRKQLGGRSRTTSSELGSGFNPFCSVNDGNSASSGGNGNVGFVFGANQSGSHEKIWENGETQSSVNVGKLSSDESRKCNIGNGTESAKIGNVGFVFGARENAPELNMCWENRRSAGKAKKMVHDDDNDDTLNKETESGSKCESFSDMGLVFGCNGNGLASNSNADKRECSNFAKKAGCDDSGQIKFGECGRTFIFRTYHEVEVDLDSANLNSEKGDSTKSVKKSEFSKTGETETSLLFGSQSSDSKSTKNLHNGKFAENFGQSACYGSAKTEIGKEAELKKNDESVFVFGASWSNSEANSCEEKSQSSENLGKPACNVRRKMKVGRERRFPKMKGKANVNYSLGKDNDIRSFFYGSSTKTASTSSGCTAAAKCEDGMKSSSEILRNCSGNTNNQIDNICSCIFDSSDEMASVSSAASVHNLPDEMKKLNINNSVNVEGADEIKESLNNDNGCSETSGGNSKGGSVHVEMTSGGNSETIGQCHFTFRNDGNAADASGIPISEPFRTGLGENVDVGQCRQFQAASAPSSFSSAGLEFQPSASNADFVGGVKDKDKKFTWSTDGLRIPYVDFMASLCDPSRLKDNLFPDLNKKSECGVKNSTIKGKRLRKTKGKLKKSLGKQWPVSDQVPKESSSQENQDSPGCYSPMDLSPYQETNVSDQDSRKASTHQDRTCPPCASGATVPADLKGDDLAKPGEGLDSNGSGHTFKELKEEKLGCHEEIFFNHNCSSISGAEFTYSNSKMEQVCGSNGAGVASAGARVDFNSETEKQEKNSRMQFQFSSGLEDVKGSDFTFSAKSAVQGGLSAAERRHKRKNRNKVGHESFVINPSPNIKFESSSAQSSPLSTPSLSEAANKSEAGEQFKQGYNFSPSGTHETCEKWRFRGNKAYEDKNLSKAEEFYTQGIISVPSNERSGRCLQPLVLCYSNRAVTRMCLGKMKEAIGDCMMAIALDPSFLKAQLRAAKCHLALGEVEDAIKYFNKCLESGADVCLDRRIIIDAADGLQKAQKVAEWTEISAKVLEQKNPDAALSALESISEALSISLYSESLLEMKAEALHMLRRHEEAIQLCEQSLCFAEKNFISGNGVTDIDGSRSDSCSPVRLWRWCLTSKSYFHLGRLETALALLDKLILIKDKFQSKNLESSILLAVTIREILHHKNAGNEAFKSGRYAEAVEHYTAALSNNVESRPFVAICFCNRAAAHQALGQIADAIADCSLAIALNGNYAKAISRRATLHEMIRDYAQAATDLQRLISILKNQCDDKTKESCTPGRSTASVKELKKAQLQLSVMEEEAKKGICLDFYLILGCKLSDTPSDIKKAYRKAALKHHPDKAGQFLARSDSGDEGRLWKEISLEVNKDADRLFKMIGEAYTVLSDPTKRSEYDLEEDMRKAMKRSNGSSTHSRAADFHRRSDTPRYHQYERNAYRRNGRENWKTYGNSSSRW</sequence>
<dbReference type="SUPFAM" id="SSF46565">
    <property type="entry name" value="Chaperone J-domain"/>
    <property type="match status" value="1"/>
</dbReference>
<dbReference type="Pfam" id="PF13174">
    <property type="entry name" value="TPR_6"/>
    <property type="match status" value="1"/>
</dbReference>
<dbReference type="SUPFAM" id="SSF48452">
    <property type="entry name" value="TPR-like"/>
    <property type="match status" value="2"/>
</dbReference>
<dbReference type="PANTHER" id="PTHR45181">
    <property type="entry name" value="HEAT SHOCK PROTEIN DNAJ WITH TETRATRICOPEPTIDE REPEAT-CONTAINING PROTEIN"/>
    <property type="match status" value="1"/>
</dbReference>
<dbReference type="InterPro" id="IPR036869">
    <property type="entry name" value="J_dom_sf"/>
</dbReference>
<keyword evidence="1" id="KW-0175">Coiled coil</keyword>
<feature type="compositionally biased region" description="Polar residues" evidence="2">
    <location>
        <begin position="524"/>
        <end position="535"/>
    </location>
</feature>
<feature type="region of interest" description="Disordered" evidence="2">
    <location>
        <begin position="675"/>
        <end position="780"/>
    </location>
</feature>
<feature type="region of interest" description="Disordered" evidence="2">
    <location>
        <begin position="53"/>
        <end position="93"/>
    </location>
</feature>
<comment type="caution">
    <text evidence="4">The sequence shown here is derived from an EMBL/GenBank/DDBJ whole genome shotgun (WGS) entry which is preliminary data.</text>
</comment>
<feature type="compositionally biased region" description="Polar residues" evidence="2">
    <location>
        <begin position="705"/>
        <end position="715"/>
    </location>
</feature>
<dbReference type="Gene3D" id="1.25.40.10">
    <property type="entry name" value="Tetratricopeptide repeat domain"/>
    <property type="match status" value="3"/>
</dbReference>
<feature type="compositionally biased region" description="Basic and acidic residues" evidence="2">
    <location>
        <begin position="1476"/>
        <end position="1505"/>
    </location>
</feature>
<reference evidence="4" key="1">
    <citation type="journal article" date="2021" name="Front. Plant Sci.">
        <title>Chromosome-Scale Genome Assembly for Chinese Sour Jujube and Insights Into Its Genome Evolution and Domestication Signature.</title>
        <authorList>
            <person name="Shen L.-Y."/>
            <person name="Luo H."/>
            <person name="Wang X.-L."/>
            <person name="Wang X.-M."/>
            <person name="Qiu X.-J."/>
            <person name="Liu H."/>
            <person name="Zhou S.-S."/>
            <person name="Jia K.-H."/>
            <person name="Nie S."/>
            <person name="Bao Y.-T."/>
            <person name="Zhang R.-G."/>
            <person name="Yun Q.-Z."/>
            <person name="Chai Y.-H."/>
            <person name="Lu J.-Y."/>
            <person name="Li Y."/>
            <person name="Zhao S.-W."/>
            <person name="Mao J.-F."/>
            <person name="Jia S.-G."/>
            <person name="Mao Y.-M."/>
        </authorList>
    </citation>
    <scope>NUCLEOTIDE SEQUENCE</scope>
    <source>
        <strain evidence="4">AT0</strain>
        <tissue evidence="4">Leaf</tissue>
    </source>
</reference>
<dbReference type="PANTHER" id="PTHR45181:SF8">
    <property type="entry name" value="HEAT SHOCK PROTEIN DNAJ WITH TETRATRICOPEPTIDE REPEAT-CONTAINING PROTEIN"/>
    <property type="match status" value="1"/>
</dbReference>
<dbReference type="Gene3D" id="1.10.287.110">
    <property type="entry name" value="DnaJ domain"/>
    <property type="match status" value="1"/>
</dbReference>
<proteinExistence type="predicted"/>
<accession>A0A978UAL9</accession>
<feature type="compositionally biased region" description="Polar residues" evidence="2">
    <location>
        <begin position="12"/>
        <end position="27"/>
    </location>
</feature>
<evidence type="ECO:0000313" key="4">
    <source>
        <dbReference type="EMBL" id="KAH7511812.1"/>
    </source>
</evidence>
<protein>
    <recommendedName>
        <fullName evidence="3">J domain-containing protein</fullName>
    </recommendedName>
</protein>
<dbReference type="SMART" id="SM00028">
    <property type="entry name" value="TPR"/>
    <property type="match status" value="8"/>
</dbReference>
<evidence type="ECO:0000259" key="3">
    <source>
        <dbReference type="PROSITE" id="PS50076"/>
    </source>
</evidence>
<dbReference type="SMR" id="A0A978UAL9"/>
<feature type="coiled-coil region" evidence="1">
    <location>
        <begin position="1311"/>
        <end position="1338"/>
    </location>
</feature>
<dbReference type="Proteomes" id="UP000813462">
    <property type="component" value="Unassembled WGS sequence"/>
</dbReference>